<proteinExistence type="predicted"/>
<evidence type="ECO:0000313" key="1">
    <source>
        <dbReference type="EMBL" id="WSA31092.1"/>
    </source>
</evidence>
<gene>
    <name evidence="1" type="ORF">OIE14_23475</name>
</gene>
<dbReference type="RefSeq" id="WP_176733770.1">
    <property type="nucleotide sequence ID" value="NZ_CP109071.1"/>
</dbReference>
<organism evidence="1 2">
    <name type="scientific">Micromonospora peucetia</name>
    <dbReference type="NCBI Taxonomy" id="47871"/>
    <lineage>
        <taxon>Bacteria</taxon>
        <taxon>Bacillati</taxon>
        <taxon>Actinomycetota</taxon>
        <taxon>Actinomycetes</taxon>
        <taxon>Micromonosporales</taxon>
        <taxon>Micromonosporaceae</taxon>
        <taxon>Micromonospora</taxon>
    </lineage>
</organism>
<dbReference type="Proteomes" id="UP001334804">
    <property type="component" value="Chromosome"/>
</dbReference>
<accession>A0ABZ1EAM0</accession>
<evidence type="ECO:0008006" key="3">
    <source>
        <dbReference type="Google" id="ProtNLM"/>
    </source>
</evidence>
<keyword evidence="2" id="KW-1185">Reference proteome</keyword>
<dbReference type="EMBL" id="CP109071">
    <property type="protein sequence ID" value="WSA31092.1"/>
    <property type="molecule type" value="Genomic_DNA"/>
</dbReference>
<sequence length="120" mass="13311">MLVEDLLKWPGDEAANLDRELVQRMTDRLIQAEEDSTKTVRELLAWLGTATWPAEAIAGDGQLARRMLEKLDPALMTQVLPELTDPFELMGAVVWAAYREDDAASMSAVEPAITQLLVDS</sequence>
<protein>
    <recommendedName>
        <fullName evidence="3">DUF5071 domain-containing protein</fullName>
    </recommendedName>
</protein>
<name>A0ABZ1EAM0_9ACTN</name>
<reference evidence="1 2" key="1">
    <citation type="submission" date="2022-10" db="EMBL/GenBank/DDBJ databases">
        <title>The complete genomes of actinobacterial strains from the NBC collection.</title>
        <authorList>
            <person name="Joergensen T.S."/>
            <person name="Alvarez Arevalo M."/>
            <person name="Sterndorff E.B."/>
            <person name="Faurdal D."/>
            <person name="Vuksanovic O."/>
            <person name="Mourched A.-S."/>
            <person name="Charusanti P."/>
            <person name="Shaw S."/>
            <person name="Blin K."/>
            <person name="Weber T."/>
        </authorList>
    </citation>
    <scope>NUCLEOTIDE SEQUENCE [LARGE SCALE GENOMIC DNA]</scope>
    <source>
        <strain evidence="1 2">NBC 01809</strain>
    </source>
</reference>
<evidence type="ECO:0000313" key="2">
    <source>
        <dbReference type="Proteomes" id="UP001334804"/>
    </source>
</evidence>